<evidence type="ECO:0000313" key="2">
    <source>
        <dbReference type="Proteomes" id="UP000735302"/>
    </source>
</evidence>
<keyword evidence="2" id="KW-1185">Reference proteome</keyword>
<gene>
    <name evidence="1" type="ORF">PoB_005984600</name>
</gene>
<protein>
    <submittedName>
        <fullName evidence="1">Uncharacterized protein</fullName>
    </submittedName>
</protein>
<dbReference type="Proteomes" id="UP000735302">
    <property type="component" value="Unassembled WGS sequence"/>
</dbReference>
<comment type="caution">
    <text evidence="1">The sequence shown here is derived from an EMBL/GenBank/DDBJ whole genome shotgun (WGS) entry which is preliminary data.</text>
</comment>
<name>A0AAV4CDE0_9GAST</name>
<sequence>MVLGLELCETDAFFCTKPVQIKVISGFQALRQAKAPMTRQEPANANLRADLLATVPSTPSHKQMTDCPVSEQPVKRFDFLPLIGYSQVVGENFTTYFVSVSFTKLACGRACCDWLV</sequence>
<organism evidence="1 2">
    <name type="scientific">Plakobranchus ocellatus</name>
    <dbReference type="NCBI Taxonomy" id="259542"/>
    <lineage>
        <taxon>Eukaryota</taxon>
        <taxon>Metazoa</taxon>
        <taxon>Spiralia</taxon>
        <taxon>Lophotrochozoa</taxon>
        <taxon>Mollusca</taxon>
        <taxon>Gastropoda</taxon>
        <taxon>Heterobranchia</taxon>
        <taxon>Euthyneura</taxon>
        <taxon>Panpulmonata</taxon>
        <taxon>Sacoglossa</taxon>
        <taxon>Placobranchoidea</taxon>
        <taxon>Plakobranchidae</taxon>
        <taxon>Plakobranchus</taxon>
    </lineage>
</organism>
<dbReference type="EMBL" id="BLXT01006766">
    <property type="protein sequence ID" value="GFO33341.1"/>
    <property type="molecule type" value="Genomic_DNA"/>
</dbReference>
<evidence type="ECO:0000313" key="1">
    <source>
        <dbReference type="EMBL" id="GFO33341.1"/>
    </source>
</evidence>
<dbReference type="AlphaFoldDB" id="A0AAV4CDE0"/>
<proteinExistence type="predicted"/>
<accession>A0AAV4CDE0</accession>
<reference evidence="1 2" key="1">
    <citation type="journal article" date="2021" name="Elife">
        <title>Chloroplast acquisition without the gene transfer in kleptoplastic sea slugs, Plakobranchus ocellatus.</title>
        <authorList>
            <person name="Maeda T."/>
            <person name="Takahashi S."/>
            <person name="Yoshida T."/>
            <person name="Shimamura S."/>
            <person name="Takaki Y."/>
            <person name="Nagai Y."/>
            <person name="Toyoda A."/>
            <person name="Suzuki Y."/>
            <person name="Arimoto A."/>
            <person name="Ishii H."/>
            <person name="Satoh N."/>
            <person name="Nishiyama T."/>
            <person name="Hasebe M."/>
            <person name="Maruyama T."/>
            <person name="Minagawa J."/>
            <person name="Obokata J."/>
            <person name="Shigenobu S."/>
        </authorList>
    </citation>
    <scope>NUCLEOTIDE SEQUENCE [LARGE SCALE GENOMIC DNA]</scope>
</reference>